<dbReference type="EMBL" id="HE577328">
    <property type="protein sequence ID" value="CCD00991.1"/>
    <property type="molecule type" value="Genomic_DNA"/>
</dbReference>
<keyword evidence="2" id="KW-0812">Transmembrane</keyword>
<evidence type="ECO:0000313" key="4">
    <source>
        <dbReference type="Proteomes" id="UP000007319"/>
    </source>
</evidence>
<accession>A0A9P1JWB1</accession>
<organism evidence="3 4">
    <name type="scientific">Azospirillum baldaniorum</name>
    <dbReference type="NCBI Taxonomy" id="1064539"/>
    <lineage>
        <taxon>Bacteria</taxon>
        <taxon>Pseudomonadati</taxon>
        <taxon>Pseudomonadota</taxon>
        <taxon>Alphaproteobacteria</taxon>
        <taxon>Rhodospirillales</taxon>
        <taxon>Azospirillaceae</taxon>
        <taxon>Azospirillum</taxon>
    </lineage>
</organism>
<evidence type="ECO:0000256" key="2">
    <source>
        <dbReference type="SAM" id="Phobius"/>
    </source>
</evidence>
<name>A0A9P1JWB1_9PROT</name>
<protein>
    <submittedName>
        <fullName evidence="3">Uncharacterized protein</fullName>
    </submittedName>
</protein>
<feature type="compositionally biased region" description="Gly residues" evidence="1">
    <location>
        <begin position="88"/>
        <end position="106"/>
    </location>
</feature>
<geneLocation type="plasmid" evidence="3 4">
    <name>AZOBR_p1</name>
</geneLocation>
<keyword evidence="3" id="KW-0614">Plasmid</keyword>
<dbReference type="AlphaFoldDB" id="A0A9P1JWB1"/>
<proteinExistence type="predicted"/>
<reference evidence="3 4" key="1">
    <citation type="journal article" date="2011" name="PLoS Genet.">
        <title>Azospirillum genomes reveal transition of bacteria from aquatic to terrestrial environments.</title>
        <authorList>
            <person name="Wisniewski-Dye F."/>
            <person name="Borziak K."/>
            <person name="Khalsa-Moyers G."/>
            <person name="Alexandre G."/>
            <person name="Sukharnikov L.O."/>
            <person name="Wuichet K."/>
            <person name="Hurst G.B."/>
            <person name="McDonald W.H."/>
            <person name="Robertson J.S."/>
            <person name="Barbe V."/>
            <person name="Calteau A."/>
            <person name="Rouy Z."/>
            <person name="Mangenot S."/>
            <person name="Prigent-Combaret C."/>
            <person name="Normand P."/>
            <person name="Boyer M."/>
            <person name="Siguier P."/>
            <person name="Dessaux Y."/>
            <person name="Elmerich C."/>
            <person name="Condemine G."/>
            <person name="Krishnen G."/>
            <person name="Kennedy I."/>
            <person name="Paterson A.H."/>
            <person name="Gonzalez V."/>
            <person name="Mavingui P."/>
            <person name="Zhulin I.B."/>
        </authorList>
    </citation>
    <scope>NUCLEOTIDE SEQUENCE [LARGE SCALE GENOMIC DNA]</scope>
    <source>
        <strain evidence="3 4">Sp245</strain>
    </source>
</reference>
<evidence type="ECO:0000313" key="3">
    <source>
        <dbReference type="EMBL" id="CCD00991.1"/>
    </source>
</evidence>
<keyword evidence="2" id="KW-0472">Membrane</keyword>
<keyword evidence="4" id="KW-1185">Reference proteome</keyword>
<dbReference type="InterPro" id="IPR046093">
    <property type="entry name" value="DUF6111"/>
</dbReference>
<dbReference type="RefSeq" id="WP_014198441.1">
    <property type="nucleotide sequence ID" value="NC_016594.1"/>
</dbReference>
<evidence type="ECO:0000256" key="1">
    <source>
        <dbReference type="SAM" id="MobiDB-lite"/>
    </source>
</evidence>
<feature type="transmembrane region" description="Helical" evidence="2">
    <location>
        <begin position="48"/>
        <end position="68"/>
    </location>
</feature>
<gene>
    <name evidence="3" type="ORF">AZOBR_p1140006</name>
</gene>
<sequence>MLRIFLTVILPLVLPTAGYALYVLVVERRRREAEEAHSPAPWWATAPWPWLVFAGVAAMAVTLGSVAMTSGVPPHTPYTPAHVEDGRVVGGGASGSGPSGSGPSGN</sequence>
<dbReference type="Proteomes" id="UP000007319">
    <property type="component" value="Plasmid AZOBR_p1"/>
</dbReference>
<dbReference type="Pfam" id="PF19606">
    <property type="entry name" value="DUF6111"/>
    <property type="match status" value="1"/>
</dbReference>
<keyword evidence="2" id="KW-1133">Transmembrane helix</keyword>
<feature type="region of interest" description="Disordered" evidence="1">
    <location>
        <begin position="74"/>
        <end position="106"/>
    </location>
</feature>
<dbReference type="KEGG" id="abs:AZOBR_p1140006"/>